<feature type="region of interest" description="Disordered" evidence="8">
    <location>
        <begin position="388"/>
        <end position="413"/>
    </location>
</feature>
<feature type="region of interest" description="Disordered" evidence="8">
    <location>
        <begin position="456"/>
        <end position="496"/>
    </location>
</feature>
<keyword evidence="4 7" id="KW-0547">Nucleotide-binding</keyword>
<dbReference type="PROSITE" id="PS00107">
    <property type="entry name" value="PROTEIN_KINASE_ATP"/>
    <property type="match status" value="1"/>
</dbReference>
<gene>
    <name evidence="11" type="ORF">PYTT_1562</name>
</gene>
<dbReference type="Pfam" id="PF00069">
    <property type="entry name" value="Pkinase"/>
    <property type="match status" value="1"/>
</dbReference>
<organism evidence="11 12">
    <name type="scientific">Akkermansia glycaniphila</name>
    <dbReference type="NCBI Taxonomy" id="1679444"/>
    <lineage>
        <taxon>Bacteria</taxon>
        <taxon>Pseudomonadati</taxon>
        <taxon>Verrucomicrobiota</taxon>
        <taxon>Verrucomicrobiia</taxon>
        <taxon>Verrucomicrobiales</taxon>
        <taxon>Akkermansiaceae</taxon>
        <taxon>Akkermansia</taxon>
    </lineage>
</organism>
<evidence type="ECO:0000259" key="10">
    <source>
        <dbReference type="PROSITE" id="PS50011"/>
    </source>
</evidence>
<keyword evidence="6 7" id="KW-0067">ATP-binding</keyword>
<dbReference type="InterPro" id="IPR008271">
    <property type="entry name" value="Ser/Thr_kinase_AS"/>
</dbReference>
<evidence type="ECO:0000256" key="8">
    <source>
        <dbReference type="SAM" id="MobiDB-lite"/>
    </source>
</evidence>
<dbReference type="EMBL" id="LT629973">
    <property type="protein sequence ID" value="SEH90109.1"/>
    <property type="molecule type" value="Genomic_DNA"/>
</dbReference>
<dbReference type="InterPro" id="IPR050660">
    <property type="entry name" value="NEK_Ser/Thr_kinase"/>
</dbReference>
<keyword evidence="5 11" id="KW-0418">Kinase</keyword>
<evidence type="ECO:0000256" key="3">
    <source>
        <dbReference type="ARBA" id="ARBA00022679"/>
    </source>
</evidence>
<dbReference type="InterPro" id="IPR011009">
    <property type="entry name" value="Kinase-like_dom_sf"/>
</dbReference>
<dbReference type="RefSeq" id="WP_067777272.1">
    <property type="nucleotide sequence ID" value="NZ_LIGX01000035.1"/>
</dbReference>
<evidence type="ECO:0000256" key="1">
    <source>
        <dbReference type="ARBA" id="ARBA00010886"/>
    </source>
</evidence>
<feature type="domain" description="Protein kinase" evidence="10">
    <location>
        <begin position="18"/>
        <end position="324"/>
    </location>
</feature>
<keyword evidence="3" id="KW-0808">Transferase</keyword>
<keyword evidence="9" id="KW-0812">Transmembrane</keyword>
<dbReference type="InterPro" id="IPR017441">
    <property type="entry name" value="Protein_kinase_ATP_BS"/>
</dbReference>
<evidence type="ECO:0000256" key="5">
    <source>
        <dbReference type="ARBA" id="ARBA00022777"/>
    </source>
</evidence>
<dbReference type="PANTHER" id="PTHR43671:SF13">
    <property type="entry name" value="SERINE_THREONINE-PROTEIN KINASE NEK2"/>
    <property type="match status" value="1"/>
</dbReference>
<reference evidence="12" key="1">
    <citation type="submission" date="2016-09" db="EMBL/GenBank/DDBJ databases">
        <authorList>
            <person name="Koehorst J."/>
        </authorList>
    </citation>
    <scope>NUCLEOTIDE SEQUENCE [LARGE SCALE GENOMIC DNA]</scope>
</reference>
<evidence type="ECO:0000256" key="6">
    <source>
        <dbReference type="ARBA" id="ARBA00022840"/>
    </source>
</evidence>
<dbReference type="OrthoDB" id="6111975at2"/>
<dbReference type="GO" id="GO:0004674">
    <property type="term" value="F:protein serine/threonine kinase activity"/>
    <property type="evidence" value="ECO:0007669"/>
    <property type="project" value="UniProtKB-KW"/>
</dbReference>
<dbReference type="InterPro" id="IPR000719">
    <property type="entry name" value="Prot_kinase_dom"/>
</dbReference>
<evidence type="ECO:0000256" key="9">
    <source>
        <dbReference type="SAM" id="Phobius"/>
    </source>
</evidence>
<keyword evidence="12" id="KW-1185">Reference proteome</keyword>
<evidence type="ECO:0000313" key="12">
    <source>
        <dbReference type="Proteomes" id="UP000176204"/>
    </source>
</evidence>
<accession>A0A1H6LYE8</accession>
<dbReference type="GO" id="GO:0005524">
    <property type="term" value="F:ATP binding"/>
    <property type="evidence" value="ECO:0007669"/>
    <property type="project" value="UniProtKB-UniRule"/>
</dbReference>
<feature type="binding site" evidence="7">
    <location>
        <position position="47"/>
    </location>
    <ligand>
        <name>ATP</name>
        <dbReference type="ChEBI" id="CHEBI:30616"/>
    </ligand>
</feature>
<evidence type="ECO:0000256" key="4">
    <source>
        <dbReference type="ARBA" id="ARBA00022741"/>
    </source>
</evidence>
<name>A0A1H6LYE8_9BACT</name>
<dbReference type="EC" id="2.7.11.1" evidence="2"/>
<dbReference type="CDD" id="cd14014">
    <property type="entry name" value="STKc_PknB_like"/>
    <property type="match status" value="1"/>
</dbReference>
<dbReference type="Gene3D" id="3.30.200.20">
    <property type="entry name" value="Phosphorylase Kinase, domain 1"/>
    <property type="match status" value="1"/>
</dbReference>
<dbReference type="Proteomes" id="UP000176204">
    <property type="component" value="Chromosome I"/>
</dbReference>
<evidence type="ECO:0000313" key="11">
    <source>
        <dbReference type="EMBL" id="SEH90109.1"/>
    </source>
</evidence>
<keyword evidence="9" id="KW-1133">Transmembrane helix</keyword>
<protein>
    <recommendedName>
        <fullName evidence="2">non-specific serine/threonine protein kinase</fullName>
        <ecNumber evidence="2">2.7.11.1</ecNumber>
    </recommendedName>
</protein>
<keyword evidence="11" id="KW-0723">Serine/threonine-protein kinase</keyword>
<dbReference type="KEGG" id="agl:PYTT_1562"/>
<dbReference type="Gene3D" id="1.10.510.10">
    <property type="entry name" value="Transferase(Phosphotransferase) domain 1"/>
    <property type="match status" value="1"/>
</dbReference>
<evidence type="ECO:0000256" key="7">
    <source>
        <dbReference type="PROSITE-ProRule" id="PRU10141"/>
    </source>
</evidence>
<dbReference type="PROSITE" id="PS00108">
    <property type="entry name" value="PROTEIN_KINASE_ST"/>
    <property type="match status" value="1"/>
</dbReference>
<feature type="transmembrane region" description="Helical" evidence="9">
    <location>
        <begin position="432"/>
        <end position="452"/>
    </location>
</feature>
<dbReference type="AlphaFoldDB" id="A0A1H6LYE8"/>
<sequence length="496" mass="53944">MNEEALPLLAGVRLNDRYIVSRTLGVGGFGITYLAWDEEGVRQVVVKECMPTGHVCRDAQGDVRPVSSESAQVLAACIANTDHEIGALQRLDVDGVVKFYDHFLERGTIYYAMEYVEGESLQEIADVRAELGQHYEAEEIKGLLLNLLEILDKVHKQGIYHCDIKPGNVLITPEGKTVLIDFGAVRSRELQHAGAVQVSPGYSPPEFYPGFRREIGPWTDLYELGATFYRLLSGRIPEPGDQRSMRDRTQRLALMPALKDLYPQPLLVGVDKALSPSIRDRYPTARAWIDYLGKPQGVFMMPALSARHKSRALARASVGAHAVTRAPQSGVSARMVASMHAGQGVKRPTRSLGSNHIPRMFKDTTDQSEKPDKPVLTNKGITLKSFRSAQQQNAPAGASPAASPAAAKGVPSRVGMKPAYTPAAKPQNDMPWMMAKVALVLVVVFVLGYLIFGRNNEPEPSAPAPAPKQRVYKGGGGMGVPAPAGYTQPRTSGGSR</sequence>
<dbReference type="PANTHER" id="PTHR43671">
    <property type="entry name" value="SERINE/THREONINE-PROTEIN KINASE NEK"/>
    <property type="match status" value="1"/>
</dbReference>
<evidence type="ECO:0000256" key="2">
    <source>
        <dbReference type="ARBA" id="ARBA00012513"/>
    </source>
</evidence>
<dbReference type="STRING" id="1679444.PYTT_1562"/>
<proteinExistence type="inferred from homology"/>
<dbReference type="SUPFAM" id="SSF56112">
    <property type="entry name" value="Protein kinase-like (PK-like)"/>
    <property type="match status" value="1"/>
</dbReference>
<feature type="compositionally biased region" description="Basic and acidic residues" evidence="8">
    <location>
        <begin position="360"/>
        <end position="373"/>
    </location>
</feature>
<feature type="region of interest" description="Disordered" evidence="8">
    <location>
        <begin position="340"/>
        <end position="376"/>
    </location>
</feature>
<keyword evidence="9" id="KW-0472">Membrane</keyword>
<feature type="compositionally biased region" description="Low complexity" evidence="8">
    <location>
        <begin position="388"/>
        <end position="407"/>
    </location>
</feature>
<dbReference type="PROSITE" id="PS50011">
    <property type="entry name" value="PROTEIN_KINASE_DOM"/>
    <property type="match status" value="1"/>
</dbReference>
<comment type="similarity">
    <text evidence="1">Belongs to the protein kinase superfamily. NEK Ser/Thr protein kinase family. NIMA subfamily.</text>
</comment>
<dbReference type="SMART" id="SM00220">
    <property type="entry name" value="S_TKc"/>
    <property type="match status" value="1"/>
</dbReference>